<dbReference type="InterPro" id="IPR036237">
    <property type="entry name" value="Xyl_isomerase-like_sf"/>
</dbReference>
<dbReference type="SUPFAM" id="SSF51658">
    <property type="entry name" value="Xylose isomerase-like"/>
    <property type="match status" value="1"/>
</dbReference>
<evidence type="ECO:0000313" key="2">
    <source>
        <dbReference type="EMBL" id="MFC5409788.1"/>
    </source>
</evidence>
<dbReference type="Proteomes" id="UP001596106">
    <property type="component" value="Unassembled WGS sequence"/>
</dbReference>
<dbReference type="EMBL" id="JBHSMA010000002">
    <property type="protein sequence ID" value="MFC5409788.1"/>
    <property type="molecule type" value="Genomic_DNA"/>
</dbReference>
<proteinExistence type="predicted"/>
<accession>A0ABW0IB63</accession>
<organism evidence="2 3">
    <name type="scientific">Larkinella bovis</name>
    <dbReference type="NCBI Taxonomy" id="683041"/>
    <lineage>
        <taxon>Bacteria</taxon>
        <taxon>Pseudomonadati</taxon>
        <taxon>Bacteroidota</taxon>
        <taxon>Cytophagia</taxon>
        <taxon>Cytophagales</taxon>
        <taxon>Spirosomataceae</taxon>
        <taxon>Larkinella</taxon>
    </lineage>
</organism>
<gene>
    <name evidence="2" type="ORF">ACFPMF_10745</name>
</gene>
<dbReference type="PANTHER" id="PTHR12110:SF41">
    <property type="entry name" value="INOSOSE DEHYDRATASE"/>
    <property type="match status" value="1"/>
</dbReference>
<comment type="caution">
    <text evidence="2">The sequence shown here is derived from an EMBL/GenBank/DDBJ whole genome shotgun (WGS) entry which is preliminary data.</text>
</comment>
<dbReference type="InterPro" id="IPR013022">
    <property type="entry name" value="Xyl_isomerase-like_TIM-brl"/>
</dbReference>
<dbReference type="InterPro" id="IPR050312">
    <property type="entry name" value="IolE/XylAMocC-like"/>
</dbReference>
<dbReference type="RefSeq" id="WP_379844289.1">
    <property type="nucleotide sequence ID" value="NZ_JBHSMA010000002.1"/>
</dbReference>
<evidence type="ECO:0000259" key="1">
    <source>
        <dbReference type="Pfam" id="PF01261"/>
    </source>
</evidence>
<evidence type="ECO:0000313" key="3">
    <source>
        <dbReference type="Proteomes" id="UP001596106"/>
    </source>
</evidence>
<keyword evidence="2" id="KW-0413">Isomerase</keyword>
<name>A0ABW0IB63_9BACT</name>
<dbReference type="GO" id="GO:0016853">
    <property type="term" value="F:isomerase activity"/>
    <property type="evidence" value="ECO:0007669"/>
    <property type="project" value="UniProtKB-KW"/>
</dbReference>
<dbReference type="Pfam" id="PF01261">
    <property type="entry name" value="AP_endonuc_2"/>
    <property type="match status" value="1"/>
</dbReference>
<keyword evidence="3" id="KW-1185">Reference proteome</keyword>
<protein>
    <submittedName>
        <fullName evidence="2">Sugar phosphate isomerase/epimerase family protein</fullName>
    </submittedName>
</protein>
<sequence length="266" mass="30013">MEEHFRIAQELGFKTLEFGIGGGQKGRLSDELTETERRAFLALKQDYGIITPFCCLENDFTLPDAEAHQQMVAYVRRLLPVAKELGATHVRLFAGFTPSDEMTEEIWQRLFSAFAQCQADSDQLGIQLAIETHGQLEWVDGVAVHRHTVSTHPADVQRLLAGLPAAVGFNFDPGNLKAVAPNDRSFLLRQLRQRINYCHLKDWKREKGGWLACAIGDDDLDYKPVFESLGYEGVCLIEYEPLDDVPAGIRRSLEYLDRLGVSYQLV</sequence>
<dbReference type="Gene3D" id="3.20.20.150">
    <property type="entry name" value="Divalent-metal-dependent TIM barrel enzymes"/>
    <property type="match status" value="1"/>
</dbReference>
<dbReference type="PANTHER" id="PTHR12110">
    <property type="entry name" value="HYDROXYPYRUVATE ISOMERASE"/>
    <property type="match status" value="1"/>
</dbReference>
<feature type="domain" description="Xylose isomerase-like TIM barrel" evidence="1">
    <location>
        <begin position="5"/>
        <end position="258"/>
    </location>
</feature>
<reference evidence="3" key="1">
    <citation type="journal article" date="2019" name="Int. J. Syst. Evol. Microbiol.">
        <title>The Global Catalogue of Microorganisms (GCM) 10K type strain sequencing project: providing services to taxonomists for standard genome sequencing and annotation.</title>
        <authorList>
            <consortium name="The Broad Institute Genomics Platform"/>
            <consortium name="The Broad Institute Genome Sequencing Center for Infectious Disease"/>
            <person name="Wu L."/>
            <person name="Ma J."/>
        </authorList>
    </citation>
    <scope>NUCLEOTIDE SEQUENCE [LARGE SCALE GENOMIC DNA]</scope>
    <source>
        <strain evidence="3">CCUG 55250</strain>
    </source>
</reference>